<accession>A0A0J8G3D4</accession>
<evidence type="ECO:0000256" key="1">
    <source>
        <dbReference type="SAM" id="Coils"/>
    </source>
</evidence>
<feature type="region of interest" description="Disordered" evidence="2">
    <location>
        <begin position="124"/>
        <end position="157"/>
    </location>
</feature>
<evidence type="ECO:0000256" key="2">
    <source>
        <dbReference type="SAM" id="MobiDB-lite"/>
    </source>
</evidence>
<organism evidence="4 5">
    <name type="scientific">Clostridium cylindrosporum DSM 605</name>
    <dbReference type="NCBI Taxonomy" id="1121307"/>
    <lineage>
        <taxon>Bacteria</taxon>
        <taxon>Bacillati</taxon>
        <taxon>Bacillota</taxon>
        <taxon>Clostridia</taxon>
        <taxon>Eubacteriales</taxon>
        <taxon>Clostridiaceae</taxon>
        <taxon>Clostridium</taxon>
    </lineage>
</organism>
<dbReference type="STRING" id="1121307.CLCY_4c01890"/>
<keyword evidence="3" id="KW-1133">Transmembrane helix</keyword>
<keyword evidence="5" id="KW-1185">Reference proteome</keyword>
<evidence type="ECO:0000313" key="4">
    <source>
        <dbReference type="EMBL" id="KMT22216.1"/>
    </source>
</evidence>
<feature type="coiled-coil region" evidence="1">
    <location>
        <begin position="80"/>
        <end position="107"/>
    </location>
</feature>
<reference evidence="4 5" key="1">
    <citation type="submission" date="2015-06" db="EMBL/GenBank/DDBJ databases">
        <title>Draft genome sequence of the purine-degrading Clostridium cylindrosporum HC-1 (DSM 605).</title>
        <authorList>
            <person name="Poehlein A."/>
            <person name="Schiel-Bengelsdorf B."/>
            <person name="Bengelsdorf F."/>
            <person name="Daniel R."/>
            <person name="Duerre P."/>
        </authorList>
    </citation>
    <scope>NUCLEOTIDE SEQUENCE [LARGE SCALE GENOMIC DNA]</scope>
    <source>
        <strain evidence="4 5">DSM 605</strain>
    </source>
</reference>
<keyword evidence="3" id="KW-0472">Membrane</keyword>
<evidence type="ECO:0000256" key="3">
    <source>
        <dbReference type="SAM" id="Phobius"/>
    </source>
</evidence>
<dbReference type="PATRIC" id="fig|1121307.3.peg.1845"/>
<comment type="caution">
    <text evidence="4">The sequence shown here is derived from an EMBL/GenBank/DDBJ whole genome shotgun (WGS) entry which is preliminary data.</text>
</comment>
<dbReference type="OrthoDB" id="1870898at2"/>
<sequence>MKGFISRRFILVMVVFLGLSTLISNIIMPVQAKKKENNKHKTKESFNGKNKIDDKEKGFELKENKLYSYKSEEIEGNEEYNKLNHKKAIKEKQIRHKENKKKQKNKDKVNKFNYKNKELESNRELTVTSSNNKGTNISDVNKPLKNTTSSTTLSENKGRELEAVVTKDKGTNTTNRSVSKLEVIDPWVDVALRARRSTPGERIYFNMGSEKRMPRYVLNSMFQETASLEFDYGWYTWTIHGENVDNIINTSETTNLGAKTFNEVGLSSAANGQDIMQIRFDNKDNFPVKMDFNVKVGEEFSGETVYIYYRNAGTDILDFKESEKVDEDGYTKFNINRGGDYVVTDKKLKPNEEIQKNNKISKDSLDKVADNKSKFNGLAGVTYIAAFTVIGSAAILKRKKK</sequence>
<protein>
    <submittedName>
        <fullName evidence="4">Uncharacterized protein</fullName>
    </submittedName>
</protein>
<proteinExistence type="predicted"/>
<gene>
    <name evidence="4" type="ORF">CLCY_4c01890</name>
</gene>
<dbReference type="RefSeq" id="WP_152668118.1">
    <property type="nucleotide sequence ID" value="NZ_LFVU01000024.1"/>
</dbReference>
<evidence type="ECO:0000313" key="5">
    <source>
        <dbReference type="Proteomes" id="UP000036756"/>
    </source>
</evidence>
<dbReference type="AlphaFoldDB" id="A0A0J8G3D4"/>
<feature type="compositionally biased region" description="Polar residues" evidence="2">
    <location>
        <begin position="124"/>
        <end position="155"/>
    </location>
</feature>
<name>A0A0J8G3D4_CLOCY</name>
<dbReference type="EMBL" id="LFVU01000024">
    <property type="protein sequence ID" value="KMT22216.1"/>
    <property type="molecule type" value="Genomic_DNA"/>
</dbReference>
<keyword evidence="1" id="KW-0175">Coiled coil</keyword>
<feature type="transmembrane region" description="Helical" evidence="3">
    <location>
        <begin position="375"/>
        <end position="396"/>
    </location>
</feature>
<dbReference type="Proteomes" id="UP000036756">
    <property type="component" value="Unassembled WGS sequence"/>
</dbReference>
<keyword evidence="3" id="KW-0812">Transmembrane</keyword>